<feature type="binding site" evidence="6">
    <location>
        <position position="141"/>
    </location>
    <ligand>
        <name>Fe cation</name>
        <dbReference type="ChEBI" id="CHEBI:24875"/>
    </ligand>
</feature>
<evidence type="ECO:0000313" key="8">
    <source>
        <dbReference type="Proteomes" id="UP001180840"/>
    </source>
</evidence>
<organism evidence="7 8">
    <name type="scientific">Corynebacterium guangdongense</name>
    <dbReference type="NCBI Taxonomy" id="1783348"/>
    <lineage>
        <taxon>Bacteria</taxon>
        <taxon>Bacillati</taxon>
        <taxon>Actinomycetota</taxon>
        <taxon>Actinomycetes</taxon>
        <taxon>Mycobacteriales</taxon>
        <taxon>Corynebacteriaceae</taxon>
        <taxon>Corynebacterium</taxon>
    </lineage>
</organism>
<dbReference type="Gene3D" id="3.90.45.10">
    <property type="entry name" value="Peptide deformylase"/>
    <property type="match status" value="1"/>
</dbReference>
<dbReference type="RefSeq" id="WP_290194129.1">
    <property type="nucleotide sequence ID" value="NZ_CP047654.1"/>
</dbReference>
<proteinExistence type="inferred from homology"/>
<dbReference type="EMBL" id="JAVDXZ010000001">
    <property type="protein sequence ID" value="MDR7329409.1"/>
    <property type="molecule type" value="Genomic_DNA"/>
</dbReference>
<feature type="active site" evidence="6">
    <location>
        <position position="138"/>
    </location>
</feature>
<dbReference type="CDD" id="cd00487">
    <property type="entry name" value="Pep_deformylase"/>
    <property type="match status" value="1"/>
</dbReference>
<evidence type="ECO:0000256" key="5">
    <source>
        <dbReference type="ARBA" id="ARBA00023004"/>
    </source>
</evidence>
<dbReference type="NCBIfam" id="NF001159">
    <property type="entry name" value="PRK00150.1-3"/>
    <property type="match status" value="1"/>
</dbReference>
<evidence type="ECO:0000313" key="7">
    <source>
        <dbReference type="EMBL" id="MDR7329409.1"/>
    </source>
</evidence>
<keyword evidence="5 6" id="KW-0408">Iron</keyword>
<sequence>MTIRPIRLLGDPVLNSVASPVALDRFDDKLRRLVDDMLDTMDDAGGVGLAANQVGVLQRVFVYDTSMVEGGLRGHVINPTWVAVGDQRQLGNEGCLSVPDLSFDVERHQTVLMQGRDVANRPVSMLASGLLARCIQHEADHLDGVMYLSKLDVEQYKQAMSEVRASDWFNS</sequence>
<keyword evidence="4 6" id="KW-0648">Protein biosynthesis</keyword>
<evidence type="ECO:0000256" key="6">
    <source>
        <dbReference type="HAMAP-Rule" id="MF_00163"/>
    </source>
</evidence>
<protein>
    <recommendedName>
        <fullName evidence="6">Peptide deformylase</fullName>
        <shortName evidence="6">PDF</shortName>
        <ecNumber evidence="6">3.5.1.88</ecNumber>
    </recommendedName>
    <alternativeName>
        <fullName evidence="6">Polypeptide deformylase</fullName>
    </alternativeName>
</protein>
<evidence type="ECO:0000256" key="4">
    <source>
        <dbReference type="ARBA" id="ARBA00022917"/>
    </source>
</evidence>
<keyword evidence="3 6" id="KW-0378">Hydrolase</keyword>
<dbReference type="PANTHER" id="PTHR10458">
    <property type="entry name" value="PEPTIDE DEFORMYLASE"/>
    <property type="match status" value="1"/>
</dbReference>
<dbReference type="Proteomes" id="UP001180840">
    <property type="component" value="Unassembled WGS sequence"/>
</dbReference>
<dbReference type="PANTHER" id="PTHR10458:SF2">
    <property type="entry name" value="PEPTIDE DEFORMYLASE, MITOCHONDRIAL"/>
    <property type="match status" value="1"/>
</dbReference>
<dbReference type="GO" id="GO:0042586">
    <property type="term" value="F:peptide deformylase activity"/>
    <property type="evidence" value="ECO:0007669"/>
    <property type="project" value="UniProtKB-EC"/>
</dbReference>
<keyword evidence="8" id="KW-1185">Reference proteome</keyword>
<dbReference type="Pfam" id="PF01327">
    <property type="entry name" value="Pep_deformylase"/>
    <property type="match status" value="1"/>
</dbReference>
<evidence type="ECO:0000256" key="3">
    <source>
        <dbReference type="ARBA" id="ARBA00022801"/>
    </source>
</evidence>
<comment type="similarity">
    <text evidence="1 6">Belongs to the polypeptide deformylase family.</text>
</comment>
<comment type="catalytic activity">
    <reaction evidence="6">
        <text>N-terminal N-formyl-L-methionyl-[peptide] + H2O = N-terminal L-methionyl-[peptide] + formate</text>
        <dbReference type="Rhea" id="RHEA:24420"/>
        <dbReference type="Rhea" id="RHEA-COMP:10639"/>
        <dbReference type="Rhea" id="RHEA-COMP:10640"/>
        <dbReference type="ChEBI" id="CHEBI:15377"/>
        <dbReference type="ChEBI" id="CHEBI:15740"/>
        <dbReference type="ChEBI" id="CHEBI:49298"/>
        <dbReference type="ChEBI" id="CHEBI:64731"/>
        <dbReference type="EC" id="3.5.1.88"/>
    </reaction>
</comment>
<dbReference type="InterPro" id="IPR036821">
    <property type="entry name" value="Peptide_deformylase_sf"/>
</dbReference>
<feature type="binding site" evidence="6">
    <location>
        <position position="95"/>
    </location>
    <ligand>
        <name>Fe cation</name>
        <dbReference type="ChEBI" id="CHEBI:24875"/>
    </ligand>
</feature>
<dbReference type="EC" id="3.5.1.88" evidence="6"/>
<comment type="caution">
    <text evidence="7">The sequence shown here is derived from an EMBL/GenBank/DDBJ whole genome shotgun (WGS) entry which is preliminary data.</text>
</comment>
<name>A0ABU1ZWU0_9CORY</name>
<dbReference type="SUPFAM" id="SSF56420">
    <property type="entry name" value="Peptide deformylase"/>
    <property type="match status" value="1"/>
</dbReference>
<accession>A0ABU1ZWU0</accession>
<feature type="binding site" evidence="6">
    <location>
        <position position="137"/>
    </location>
    <ligand>
        <name>Fe cation</name>
        <dbReference type="ChEBI" id="CHEBI:24875"/>
    </ligand>
</feature>
<dbReference type="PRINTS" id="PR01576">
    <property type="entry name" value="PDEFORMYLASE"/>
</dbReference>
<comment type="function">
    <text evidence="6">Removes the formyl group from the N-terminal Met of newly synthesized proteins. Requires at least a dipeptide for an efficient rate of reaction. N-terminal L-methionine is a prerequisite for activity but the enzyme has broad specificity at other positions.</text>
</comment>
<evidence type="ECO:0000256" key="2">
    <source>
        <dbReference type="ARBA" id="ARBA00022723"/>
    </source>
</evidence>
<reference evidence="7" key="1">
    <citation type="submission" date="2023-07" db="EMBL/GenBank/DDBJ databases">
        <title>Sequencing the genomes of 1000 actinobacteria strains.</title>
        <authorList>
            <person name="Klenk H.-P."/>
        </authorList>
    </citation>
    <scope>NUCLEOTIDE SEQUENCE</scope>
    <source>
        <strain evidence="7">DSM 107476</strain>
    </source>
</reference>
<dbReference type="NCBIfam" id="TIGR00079">
    <property type="entry name" value="pept_deformyl"/>
    <property type="match status" value="1"/>
</dbReference>
<comment type="cofactor">
    <cofactor evidence="6">
        <name>Fe(2+)</name>
        <dbReference type="ChEBI" id="CHEBI:29033"/>
    </cofactor>
    <text evidence="6">Binds 1 Fe(2+) ion.</text>
</comment>
<gene>
    <name evidence="6" type="primary">def</name>
    <name evidence="7" type="ORF">J2S39_001085</name>
</gene>
<evidence type="ECO:0000256" key="1">
    <source>
        <dbReference type="ARBA" id="ARBA00010759"/>
    </source>
</evidence>
<dbReference type="InterPro" id="IPR023635">
    <property type="entry name" value="Peptide_deformylase"/>
</dbReference>
<dbReference type="HAMAP" id="MF_00163">
    <property type="entry name" value="Pep_deformylase"/>
    <property type="match status" value="1"/>
</dbReference>
<keyword evidence="2 6" id="KW-0479">Metal-binding</keyword>
<dbReference type="PIRSF" id="PIRSF004749">
    <property type="entry name" value="Pep_def"/>
    <property type="match status" value="1"/>
</dbReference>